<dbReference type="AlphaFoldDB" id="A0A0E9ST59"/>
<protein>
    <submittedName>
        <fullName evidence="1">Uncharacterized protein</fullName>
    </submittedName>
</protein>
<name>A0A0E9ST59_ANGAN</name>
<reference evidence="1" key="1">
    <citation type="submission" date="2014-11" db="EMBL/GenBank/DDBJ databases">
        <authorList>
            <person name="Amaro Gonzalez C."/>
        </authorList>
    </citation>
    <scope>NUCLEOTIDE SEQUENCE</scope>
</reference>
<reference evidence="1" key="2">
    <citation type="journal article" date="2015" name="Fish Shellfish Immunol.">
        <title>Early steps in the European eel (Anguilla anguilla)-Vibrio vulnificus interaction in the gills: Role of the RtxA13 toxin.</title>
        <authorList>
            <person name="Callol A."/>
            <person name="Pajuelo D."/>
            <person name="Ebbesson L."/>
            <person name="Teles M."/>
            <person name="MacKenzie S."/>
            <person name="Amaro C."/>
        </authorList>
    </citation>
    <scope>NUCLEOTIDE SEQUENCE</scope>
</reference>
<evidence type="ECO:0000313" key="1">
    <source>
        <dbReference type="EMBL" id="JAH44496.1"/>
    </source>
</evidence>
<sequence>MIYTLNIAFCGQSLNCARSMNCTSNSLQGIAQGPQLKKESTSNGLFFGGGRGSTELTVKNVD</sequence>
<dbReference type="EMBL" id="GBXM01064081">
    <property type="protein sequence ID" value="JAH44496.1"/>
    <property type="molecule type" value="Transcribed_RNA"/>
</dbReference>
<proteinExistence type="predicted"/>
<organism evidence="1">
    <name type="scientific">Anguilla anguilla</name>
    <name type="common">European freshwater eel</name>
    <name type="synonym">Muraena anguilla</name>
    <dbReference type="NCBI Taxonomy" id="7936"/>
    <lineage>
        <taxon>Eukaryota</taxon>
        <taxon>Metazoa</taxon>
        <taxon>Chordata</taxon>
        <taxon>Craniata</taxon>
        <taxon>Vertebrata</taxon>
        <taxon>Euteleostomi</taxon>
        <taxon>Actinopterygii</taxon>
        <taxon>Neopterygii</taxon>
        <taxon>Teleostei</taxon>
        <taxon>Anguilliformes</taxon>
        <taxon>Anguillidae</taxon>
        <taxon>Anguilla</taxon>
    </lineage>
</organism>
<accession>A0A0E9ST59</accession>